<keyword evidence="3" id="KW-0256">Endoplasmic reticulum</keyword>
<dbReference type="PANTHER" id="PTHR31394">
    <property type="entry name" value="TRANSMEMBRANE PROTEIN 199"/>
    <property type="match status" value="1"/>
</dbReference>
<dbReference type="GO" id="GO:0070072">
    <property type="term" value="P:vacuolar proton-transporting V-type ATPase complex assembly"/>
    <property type="evidence" value="ECO:0007669"/>
    <property type="project" value="InterPro"/>
</dbReference>
<reference evidence="8 9" key="1">
    <citation type="journal article" date="2016" name="Nat. Commun.">
        <title>Extremotolerant tardigrade genome and improved radiotolerance of human cultured cells by tardigrade-unique protein.</title>
        <authorList>
            <person name="Hashimoto T."/>
            <person name="Horikawa D.D."/>
            <person name="Saito Y."/>
            <person name="Kuwahara H."/>
            <person name="Kozuka-Hata H."/>
            <person name="Shin-I T."/>
            <person name="Minakuchi Y."/>
            <person name="Ohishi K."/>
            <person name="Motoyama A."/>
            <person name="Aizu T."/>
            <person name="Enomoto A."/>
            <person name="Kondo K."/>
            <person name="Tanaka S."/>
            <person name="Hara Y."/>
            <person name="Koshikawa S."/>
            <person name="Sagara H."/>
            <person name="Miura T."/>
            <person name="Yokobori S."/>
            <person name="Miyagawa K."/>
            <person name="Suzuki Y."/>
            <person name="Kubo T."/>
            <person name="Oyama M."/>
            <person name="Kohara Y."/>
            <person name="Fujiyama A."/>
            <person name="Arakawa K."/>
            <person name="Katayama T."/>
            <person name="Toyoda A."/>
            <person name="Kunieda T."/>
        </authorList>
    </citation>
    <scope>NUCLEOTIDE SEQUENCE [LARGE SCALE GENOMIC DNA]</scope>
    <source>
        <strain evidence="8 9">YOKOZUNA-1</strain>
    </source>
</reference>
<accession>A0A1D1UJ72</accession>
<evidence type="ECO:0000256" key="6">
    <source>
        <dbReference type="SAM" id="MobiDB-lite"/>
    </source>
</evidence>
<dbReference type="InterPro" id="IPR021013">
    <property type="entry name" value="ATPase_Vma12"/>
</dbReference>
<comment type="subcellular location">
    <subcellularLocation>
        <location evidence="1">Endoplasmic reticulum membrane</location>
        <topology evidence="1">Multi-pass membrane protein</topology>
    </subcellularLocation>
</comment>
<evidence type="ECO:0000256" key="1">
    <source>
        <dbReference type="ARBA" id="ARBA00004477"/>
    </source>
</evidence>
<evidence type="ECO:0000256" key="7">
    <source>
        <dbReference type="SAM" id="Phobius"/>
    </source>
</evidence>
<evidence type="ECO:0000313" key="9">
    <source>
        <dbReference type="Proteomes" id="UP000186922"/>
    </source>
</evidence>
<evidence type="ECO:0000313" key="8">
    <source>
        <dbReference type="EMBL" id="GAU89756.1"/>
    </source>
</evidence>
<dbReference type="Proteomes" id="UP000186922">
    <property type="component" value="Unassembled WGS sequence"/>
</dbReference>
<dbReference type="GO" id="GO:0005789">
    <property type="term" value="C:endoplasmic reticulum membrane"/>
    <property type="evidence" value="ECO:0007669"/>
    <property type="project" value="UniProtKB-SubCell"/>
</dbReference>
<dbReference type="AlphaFoldDB" id="A0A1D1UJ72"/>
<dbReference type="EMBL" id="BDGG01000001">
    <property type="protein sequence ID" value="GAU89756.1"/>
    <property type="molecule type" value="Genomic_DNA"/>
</dbReference>
<keyword evidence="9" id="KW-1185">Reference proteome</keyword>
<feature type="transmembrane region" description="Helical" evidence="7">
    <location>
        <begin position="198"/>
        <end position="219"/>
    </location>
</feature>
<dbReference type="PANTHER" id="PTHR31394:SF1">
    <property type="entry name" value="TRANSMEMBRANE PROTEIN 199"/>
    <property type="match status" value="1"/>
</dbReference>
<proteinExistence type="predicted"/>
<evidence type="ECO:0000256" key="3">
    <source>
        <dbReference type="ARBA" id="ARBA00022824"/>
    </source>
</evidence>
<feature type="transmembrane region" description="Helical" evidence="7">
    <location>
        <begin position="170"/>
        <end position="192"/>
    </location>
</feature>
<evidence type="ECO:0000256" key="4">
    <source>
        <dbReference type="ARBA" id="ARBA00022989"/>
    </source>
</evidence>
<feature type="compositionally biased region" description="Polar residues" evidence="6">
    <location>
        <begin position="13"/>
        <end position="25"/>
    </location>
</feature>
<feature type="region of interest" description="Disordered" evidence="6">
    <location>
        <begin position="1"/>
        <end position="25"/>
    </location>
</feature>
<dbReference type="OrthoDB" id="19981at2759"/>
<evidence type="ECO:0000256" key="5">
    <source>
        <dbReference type="ARBA" id="ARBA00023136"/>
    </source>
</evidence>
<sequence>MMSARSEGGAMSPSKTGNDESGSQVSINPKLQKWIDQIARDAQDSVRNVPGDLHSRCVECQVETSRCIPLTLVTRVAEYASQRAEPGKTPKTKKAYQDDFLTGAKWFFAEGAAPQKRDRDLETTVERIRNDAAEREYQRLTKNVGPIAKGGQLGSFATDLKVANKEAMGAFNCLLTVIGSFVFAYFATGLAVGNNVAAQVLIAVIVSAIVAIADVYFLLKKIHNSEQGSSSLPRNVLPEKFDLSKKAKRE</sequence>
<name>A0A1D1UJ72_RAMVA</name>
<dbReference type="Pfam" id="PF11712">
    <property type="entry name" value="Vma12"/>
    <property type="match status" value="1"/>
</dbReference>
<evidence type="ECO:0000256" key="2">
    <source>
        <dbReference type="ARBA" id="ARBA00022692"/>
    </source>
</evidence>
<organism evidence="8 9">
    <name type="scientific">Ramazzottius varieornatus</name>
    <name type="common">Water bear</name>
    <name type="synonym">Tardigrade</name>
    <dbReference type="NCBI Taxonomy" id="947166"/>
    <lineage>
        <taxon>Eukaryota</taxon>
        <taxon>Metazoa</taxon>
        <taxon>Ecdysozoa</taxon>
        <taxon>Tardigrada</taxon>
        <taxon>Eutardigrada</taxon>
        <taxon>Parachela</taxon>
        <taxon>Hypsibioidea</taxon>
        <taxon>Ramazzottiidae</taxon>
        <taxon>Ramazzottius</taxon>
    </lineage>
</organism>
<keyword evidence="5 7" id="KW-0472">Membrane</keyword>
<comment type="caution">
    <text evidence="8">The sequence shown here is derived from an EMBL/GenBank/DDBJ whole genome shotgun (WGS) entry which is preliminary data.</text>
</comment>
<protein>
    <submittedName>
        <fullName evidence="8">Uncharacterized protein</fullName>
    </submittedName>
</protein>
<gene>
    <name evidence="8" type="primary">RvY_02267-1</name>
    <name evidence="8" type="synonym">RvY_02267.1</name>
    <name evidence="8" type="ORF">RvY_02267</name>
</gene>
<keyword evidence="2 7" id="KW-0812">Transmembrane</keyword>
<keyword evidence="4 7" id="KW-1133">Transmembrane helix</keyword>